<dbReference type="SUPFAM" id="SSF53448">
    <property type="entry name" value="Nucleotide-diphospho-sugar transferases"/>
    <property type="match status" value="1"/>
</dbReference>
<dbReference type="OrthoDB" id="9779263at2"/>
<evidence type="ECO:0000313" key="3">
    <source>
        <dbReference type="Proteomes" id="UP000245379"/>
    </source>
</evidence>
<reference evidence="2 3" key="1">
    <citation type="submission" date="2018-05" db="EMBL/GenBank/DDBJ databases">
        <title>Pedobacter paludis sp. nov., isolated from wetland soil.</title>
        <authorList>
            <person name="Zhang Y."/>
            <person name="Wang G."/>
        </authorList>
    </citation>
    <scope>NUCLEOTIDE SEQUENCE [LARGE SCALE GENOMIC DNA]</scope>
    <source>
        <strain evidence="2 3">KCTC22721</strain>
    </source>
</reference>
<protein>
    <submittedName>
        <fullName evidence="2">Nucleotidyltransferase family protein</fullName>
    </submittedName>
</protein>
<dbReference type="InterPro" id="IPR025877">
    <property type="entry name" value="MobA-like_NTP_Trfase"/>
</dbReference>
<evidence type="ECO:0000313" key="2">
    <source>
        <dbReference type="EMBL" id="PWS26022.1"/>
    </source>
</evidence>
<gene>
    <name evidence="2" type="ORF">DHW03_18420</name>
</gene>
<dbReference type="PANTHER" id="PTHR43777:SF1">
    <property type="entry name" value="MOLYBDENUM COFACTOR CYTIDYLYLTRANSFERASE"/>
    <property type="match status" value="1"/>
</dbReference>
<name>A0A317EH87_9SPHI</name>
<proteinExistence type="predicted"/>
<accession>A0A317EH87</accession>
<keyword evidence="2" id="KW-0808">Transferase</keyword>
<dbReference type="RefSeq" id="WP_109927323.1">
    <property type="nucleotide sequence ID" value="NZ_QGNZ01000005.1"/>
</dbReference>
<feature type="domain" description="MobA-like NTP transferase" evidence="1">
    <location>
        <begin position="6"/>
        <end position="166"/>
    </location>
</feature>
<dbReference type="Gene3D" id="3.90.550.10">
    <property type="entry name" value="Spore Coat Polysaccharide Biosynthesis Protein SpsA, Chain A"/>
    <property type="match status" value="1"/>
</dbReference>
<dbReference type="CDD" id="cd04182">
    <property type="entry name" value="GT_2_like_f"/>
    <property type="match status" value="1"/>
</dbReference>
<organism evidence="2 3">
    <name type="scientific">Pedobacter yonginense</name>
    <dbReference type="NCBI Taxonomy" id="651869"/>
    <lineage>
        <taxon>Bacteria</taxon>
        <taxon>Pseudomonadati</taxon>
        <taxon>Bacteroidota</taxon>
        <taxon>Sphingobacteriia</taxon>
        <taxon>Sphingobacteriales</taxon>
        <taxon>Sphingobacteriaceae</taxon>
        <taxon>Pedobacter</taxon>
    </lineage>
</organism>
<dbReference type="GO" id="GO:0016779">
    <property type="term" value="F:nucleotidyltransferase activity"/>
    <property type="evidence" value="ECO:0007669"/>
    <property type="project" value="UniProtKB-ARBA"/>
</dbReference>
<dbReference type="InterPro" id="IPR029044">
    <property type="entry name" value="Nucleotide-diphossugar_trans"/>
</dbReference>
<dbReference type="Pfam" id="PF12804">
    <property type="entry name" value="NTP_transf_3"/>
    <property type="match status" value="1"/>
</dbReference>
<evidence type="ECO:0000259" key="1">
    <source>
        <dbReference type="Pfam" id="PF12804"/>
    </source>
</evidence>
<dbReference type="AlphaFoldDB" id="A0A317EH87"/>
<sequence length="197" mass="21436">MNTGTIILAAGSSSRLGRPKQLLDFNGKTLLSHVIDEVQEAGIQPIIVVLGANASVFKQEIKDTKVVILENEAWKTGMASAIQVGVSEITKQYDVENLIIAVCDQPHISSAIFTSLINKKNSTGKGIIASTYQNIIGTPVLFDKKYFDALKALTGEEGAKKIVKHYTADVETVAFENGEIDIDTETDYLNLQHKISK</sequence>
<comment type="caution">
    <text evidence="2">The sequence shown here is derived from an EMBL/GenBank/DDBJ whole genome shotgun (WGS) entry which is preliminary data.</text>
</comment>
<keyword evidence="3" id="KW-1185">Reference proteome</keyword>
<dbReference type="PANTHER" id="PTHR43777">
    <property type="entry name" value="MOLYBDENUM COFACTOR CYTIDYLYLTRANSFERASE"/>
    <property type="match status" value="1"/>
</dbReference>
<dbReference type="EMBL" id="QGNZ01000005">
    <property type="protein sequence ID" value="PWS26022.1"/>
    <property type="molecule type" value="Genomic_DNA"/>
</dbReference>
<dbReference type="Proteomes" id="UP000245379">
    <property type="component" value="Unassembled WGS sequence"/>
</dbReference>